<organism evidence="1 2">
    <name type="scientific">Rhizobium soli</name>
    <dbReference type="NCBI Taxonomy" id="424798"/>
    <lineage>
        <taxon>Bacteria</taxon>
        <taxon>Pseudomonadati</taxon>
        <taxon>Pseudomonadota</taxon>
        <taxon>Alphaproteobacteria</taxon>
        <taxon>Hyphomicrobiales</taxon>
        <taxon>Rhizobiaceae</taxon>
        <taxon>Rhizobium/Agrobacterium group</taxon>
        <taxon>Rhizobium</taxon>
    </lineage>
</organism>
<dbReference type="Pfam" id="PF07704">
    <property type="entry name" value="PSK_trans_fac"/>
    <property type="match status" value="1"/>
</dbReference>
<dbReference type="EMBL" id="JACHBU010000004">
    <property type="protein sequence ID" value="MBB6509222.1"/>
    <property type="molecule type" value="Genomic_DNA"/>
</dbReference>
<dbReference type="RefSeq" id="WP_184654873.1">
    <property type="nucleotide sequence ID" value="NZ_JACHBU010000004.1"/>
</dbReference>
<proteinExistence type="predicted"/>
<name>A0A7X0MRS8_9HYPH</name>
<comment type="caution">
    <text evidence="1">The sequence shown here is derived from an EMBL/GenBank/DDBJ whole genome shotgun (WGS) entry which is preliminary data.</text>
</comment>
<protein>
    <submittedName>
        <fullName evidence="1">Antitoxin VapB</fullName>
    </submittedName>
</protein>
<reference evidence="1 2" key="1">
    <citation type="submission" date="2020-08" db="EMBL/GenBank/DDBJ databases">
        <title>The Agave Microbiome: Exploring the role of microbial communities in plant adaptations to desert environments.</title>
        <authorList>
            <person name="Partida-Martinez L.P."/>
        </authorList>
    </citation>
    <scope>NUCLEOTIDE SEQUENCE [LARGE SCALE GENOMIC DNA]</scope>
    <source>
        <strain evidence="1 2">AS3.12</strain>
    </source>
</reference>
<accession>A0A7X0MRS8</accession>
<evidence type="ECO:0000313" key="1">
    <source>
        <dbReference type="EMBL" id="MBB6509222.1"/>
    </source>
</evidence>
<dbReference type="AlphaFoldDB" id="A0A7X0MRS8"/>
<evidence type="ECO:0000313" key="2">
    <source>
        <dbReference type="Proteomes" id="UP000585437"/>
    </source>
</evidence>
<sequence length="100" mass="11574">MTLHITDPVLDALAEQAQRILNAPSKEDAVRQALVRVVGEVHQRTDPVSDNTTRSERLQALRDRLERLRQDFNMPPNESLPPFDEKAYLDEMWGENDVHR</sequence>
<keyword evidence="2" id="KW-1185">Reference proteome</keyword>
<dbReference type="InterPro" id="IPR011660">
    <property type="entry name" value="VapB-like"/>
</dbReference>
<dbReference type="Proteomes" id="UP000585437">
    <property type="component" value="Unassembled WGS sequence"/>
</dbReference>
<gene>
    <name evidence="1" type="ORF">F4695_002579</name>
</gene>